<evidence type="ECO:0000313" key="1">
    <source>
        <dbReference type="EMBL" id="MBL1075924.1"/>
    </source>
</evidence>
<dbReference type="Gene3D" id="3.90.226.10">
    <property type="entry name" value="2-enoyl-CoA Hydratase, Chain A, domain 1"/>
    <property type="match status" value="1"/>
</dbReference>
<dbReference type="InterPro" id="IPR029045">
    <property type="entry name" value="ClpP/crotonase-like_dom_sf"/>
</dbReference>
<dbReference type="Pfam" id="PF00378">
    <property type="entry name" value="ECH_1"/>
    <property type="match status" value="1"/>
</dbReference>
<dbReference type="SUPFAM" id="SSF52096">
    <property type="entry name" value="ClpP/crotonase"/>
    <property type="match status" value="1"/>
</dbReference>
<dbReference type="CDD" id="cd06558">
    <property type="entry name" value="crotonase-like"/>
    <property type="match status" value="1"/>
</dbReference>
<dbReference type="EMBL" id="JAERRJ010000006">
    <property type="protein sequence ID" value="MBL1075924.1"/>
    <property type="molecule type" value="Genomic_DNA"/>
</dbReference>
<dbReference type="RefSeq" id="WP_201948520.1">
    <property type="nucleotide sequence ID" value="NZ_JAERRJ010000006.1"/>
</dbReference>
<sequence length="227" mass="23940">MTDLVRYDLTAGTATLTMDDGKANVMTPAMLAALTDALDRAEREAEVVVLTGRPRMFSGGYDLAMFQGPLDEVARTLTAGGELVHRLLSFPLPVVAACTGHAIAQGAFLLLAADVRLGVAGDFRLGLNEVAIGLTIPHYGVEVARHRLTAPGFDRAANTGRLFAPEEAQRLGFLDIVVPAADFDAAVTAEVESLSRIVRSAHAATKLRVRACALAAIRAAVDTEFVG</sequence>
<reference evidence="1 2" key="1">
    <citation type="submission" date="2021-01" db="EMBL/GenBank/DDBJ databases">
        <title>WGS of actinomycetes isolated from Thailand.</title>
        <authorList>
            <person name="Thawai C."/>
        </authorList>
    </citation>
    <scope>NUCLEOTIDE SEQUENCE [LARGE SCALE GENOMIC DNA]</scope>
    <source>
        <strain evidence="1 2">LPG 2</strain>
    </source>
</reference>
<dbReference type="InterPro" id="IPR001753">
    <property type="entry name" value="Enoyl-CoA_hydra/iso"/>
</dbReference>
<dbReference type="Proteomes" id="UP000602198">
    <property type="component" value="Unassembled WGS sequence"/>
</dbReference>
<protein>
    <submittedName>
        <fullName evidence="1">Crotonase/enoyl-CoA hydratase family protein</fullName>
    </submittedName>
</protein>
<proteinExistence type="predicted"/>
<gene>
    <name evidence="1" type="ORF">JK358_16120</name>
</gene>
<name>A0ABS1M843_9NOCA</name>
<organism evidence="1 2">
    <name type="scientific">Nocardia acididurans</name>
    <dbReference type="NCBI Taxonomy" id="2802282"/>
    <lineage>
        <taxon>Bacteria</taxon>
        <taxon>Bacillati</taxon>
        <taxon>Actinomycetota</taxon>
        <taxon>Actinomycetes</taxon>
        <taxon>Mycobacteriales</taxon>
        <taxon>Nocardiaceae</taxon>
        <taxon>Nocardia</taxon>
    </lineage>
</organism>
<comment type="caution">
    <text evidence="1">The sequence shown here is derived from an EMBL/GenBank/DDBJ whole genome shotgun (WGS) entry which is preliminary data.</text>
</comment>
<accession>A0ABS1M843</accession>
<keyword evidence="2" id="KW-1185">Reference proteome</keyword>
<dbReference type="NCBIfam" id="NF004858">
    <property type="entry name" value="PRK06213.1"/>
    <property type="match status" value="1"/>
</dbReference>
<dbReference type="PANTHER" id="PTHR11941:SF54">
    <property type="entry name" value="ENOYL-COA HYDRATASE, MITOCHONDRIAL"/>
    <property type="match status" value="1"/>
</dbReference>
<evidence type="ECO:0000313" key="2">
    <source>
        <dbReference type="Proteomes" id="UP000602198"/>
    </source>
</evidence>
<dbReference type="PANTHER" id="PTHR11941">
    <property type="entry name" value="ENOYL-COA HYDRATASE-RELATED"/>
    <property type="match status" value="1"/>
</dbReference>